<keyword evidence="1" id="KW-0732">Signal</keyword>
<comment type="caution">
    <text evidence="2">The sequence shown here is derived from an EMBL/GenBank/DDBJ whole genome shotgun (WGS) entry which is preliminary data.</text>
</comment>
<dbReference type="PROSITE" id="PS51257">
    <property type="entry name" value="PROKAR_LIPOPROTEIN"/>
    <property type="match status" value="1"/>
</dbReference>
<evidence type="ECO:0000313" key="2">
    <source>
        <dbReference type="EMBL" id="KAA2239256.1"/>
    </source>
</evidence>
<dbReference type="EMBL" id="VUOC01000004">
    <property type="protein sequence ID" value="KAA2239256.1"/>
    <property type="molecule type" value="Genomic_DNA"/>
</dbReference>
<accession>A0A5B2VL64</accession>
<reference evidence="2 3" key="1">
    <citation type="submission" date="2019-09" db="EMBL/GenBank/DDBJ databases">
        <title>Chitinophaga ginsengihumi sp. nov., isolated from soil of ginseng rhizosphere.</title>
        <authorList>
            <person name="Lee J."/>
        </authorList>
    </citation>
    <scope>NUCLEOTIDE SEQUENCE [LARGE SCALE GENOMIC DNA]</scope>
    <source>
        <strain evidence="2 3">BN140078</strain>
    </source>
</reference>
<gene>
    <name evidence="2" type="ORF">F0L74_23910</name>
</gene>
<dbReference type="RefSeq" id="WP_149840435.1">
    <property type="nucleotide sequence ID" value="NZ_VUOC01000004.1"/>
</dbReference>
<evidence type="ECO:0008006" key="4">
    <source>
        <dbReference type="Google" id="ProtNLM"/>
    </source>
</evidence>
<feature type="signal peptide" evidence="1">
    <location>
        <begin position="1"/>
        <end position="20"/>
    </location>
</feature>
<organism evidence="2 3">
    <name type="scientific">Chitinophaga agrisoli</name>
    <dbReference type="NCBI Taxonomy" id="2607653"/>
    <lineage>
        <taxon>Bacteria</taxon>
        <taxon>Pseudomonadati</taxon>
        <taxon>Bacteroidota</taxon>
        <taxon>Chitinophagia</taxon>
        <taxon>Chitinophagales</taxon>
        <taxon>Chitinophagaceae</taxon>
        <taxon>Chitinophaga</taxon>
    </lineage>
</organism>
<reference evidence="2 3" key="2">
    <citation type="submission" date="2019-09" db="EMBL/GenBank/DDBJ databases">
        <authorList>
            <person name="Jin C."/>
        </authorList>
    </citation>
    <scope>NUCLEOTIDE SEQUENCE [LARGE SCALE GENOMIC DNA]</scope>
    <source>
        <strain evidence="2 3">BN140078</strain>
    </source>
</reference>
<evidence type="ECO:0000256" key="1">
    <source>
        <dbReference type="SAM" id="SignalP"/>
    </source>
</evidence>
<sequence length="264" mass="30409">MTKYQAIVFLLFPLIISCNSSDQPSAGISRDFHLPVVIQSPTTDTIEYKKMDCINEETFIFGGKHKFTDTLSLGERFLLDDTIPKVDIIKERSHPSPSDTLSTDGFQIFIDYARSVHYKNEYHPYGLYYFPIYVVNETSSTKVFYGKDNYAFGIQEAIYREDWSWRPIEGKSFDFCGNGHFGLKVHPGEFVLLLALKYQGEDKNMMRVRLEIGESLYISRSYEGTFSSNQFKLSPRFLRYLKDPGTGLSPWHFCGSVPVELDKN</sequence>
<dbReference type="Proteomes" id="UP000324611">
    <property type="component" value="Unassembled WGS sequence"/>
</dbReference>
<name>A0A5B2VL64_9BACT</name>
<keyword evidence="3" id="KW-1185">Reference proteome</keyword>
<proteinExistence type="predicted"/>
<protein>
    <recommendedName>
        <fullName evidence="4">Lipoprotein</fullName>
    </recommendedName>
</protein>
<feature type="chain" id="PRO_5022764294" description="Lipoprotein" evidence="1">
    <location>
        <begin position="21"/>
        <end position="264"/>
    </location>
</feature>
<evidence type="ECO:0000313" key="3">
    <source>
        <dbReference type="Proteomes" id="UP000324611"/>
    </source>
</evidence>
<dbReference type="AlphaFoldDB" id="A0A5B2VL64"/>